<evidence type="ECO:0000313" key="2">
    <source>
        <dbReference type="Proteomes" id="UP000554235"/>
    </source>
</evidence>
<evidence type="ECO:0000313" key="1">
    <source>
        <dbReference type="EMBL" id="KAF4463160.1"/>
    </source>
</evidence>
<dbReference type="EMBL" id="JAADYS010001415">
    <property type="protein sequence ID" value="KAF4463160.1"/>
    <property type="molecule type" value="Genomic_DNA"/>
</dbReference>
<keyword evidence="2" id="KW-1185">Reference proteome</keyword>
<comment type="caution">
    <text evidence="1">The sequence shown here is derived from an EMBL/GenBank/DDBJ whole genome shotgun (WGS) entry which is preliminary data.</text>
</comment>
<gene>
    <name evidence="1" type="ORF">FALBO_10023</name>
</gene>
<reference evidence="1 2" key="1">
    <citation type="submission" date="2020-01" db="EMBL/GenBank/DDBJ databases">
        <title>Identification and distribution of gene clusters putatively required for synthesis of sphingolipid metabolism inhibitors in phylogenetically diverse species of the filamentous fungus Fusarium.</title>
        <authorList>
            <person name="Kim H.-S."/>
            <person name="Busman M."/>
            <person name="Brown D.W."/>
            <person name="Divon H."/>
            <person name="Uhlig S."/>
            <person name="Proctor R.H."/>
        </authorList>
    </citation>
    <scope>NUCLEOTIDE SEQUENCE [LARGE SCALE GENOMIC DNA]</scope>
    <source>
        <strain evidence="1 2">NRRL 20459</strain>
    </source>
</reference>
<dbReference type="AlphaFoldDB" id="A0A8H4L7T6"/>
<name>A0A8H4L7T6_9HYPO</name>
<protein>
    <submittedName>
        <fullName evidence="1">Uncharacterized protein</fullName>
    </submittedName>
</protein>
<sequence length="131" mass="15156">MMPWNMFELEFDENPDLRIKEIDGQHQLHIPKLPLQMRLECPTCHSKIRCATKEVVMSRPFVIPRDAANIDLTLRDSDAALPKIHLRERKRKKTSGLSMKRAIIPEGAVIIDLTRERIAVPGGPWKRRRIG</sequence>
<proteinExistence type="predicted"/>
<accession>A0A8H4L7T6</accession>
<organism evidence="1 2">
    <name type="scientific">Fusarium albosuccineum</name>
    <dbReference type="NCBI Taxonomy" id="1237068"/>
    <lineage>
        <taxon>Eukaryota</taxon>
        <taxon>Fungi</taxon>
        <taxon>Dikarya</taxon>
        <taxon>Ascomycota</taxon>
        <taxon>Pezizomycotina</taxon>
        <taxon>Sordariomycetes</taxon>
        <taxon>Hypocreomycetidae</taxon>
        <taxon>Hypocreales</taxon>
        <taxon>Nectriaceae</taxon>
        <taxon>Fusarium</taxon>
        <taxon>Fusarium decemcellulare species complex</taxon>
    </lineage>
</organism>
<dbReference type="Proteomes" id="UP000554235">
    <property type="component" value="Unassembled WGS sequence"/>
</dbReference>